<dbReference type="KEGG" id="cchl:FPL14_14365"/>
<evidence type="ECO:0000256" key="7">
    <source>
        <dbReference type="SAM" id="Phobius"/>
    </source>
</evidence>
<evidence type="ECO:0000313" key="8">
    <source>
        <dbReference type="EMBL" id="QMV42246.1"/>
    </source>
</evidence>
<evidence type="ECO:0000256" key="1">
    <source>
        <dbReference type="ARBA" id="ARBA00004651"/>
    </source>
</evidence>
<keyword evidence="2" id="KW-1003">Cell membrane</keyword>
<dbReference type="CDD" id="cd16914">
    <property type="entry name" value="EcfT"/>
    <property type="match status" value="1"/>
</dbReference>
<dbReference type="AlphaFoldDB" id="A0A7G5BZ62"/>
<evidence type="ECO:0000256" key="6">
    <source>
        <dbReference type="SAM" id="MobiDB-lite"/>
    </source>
</evidence>
<protein>
    <submittedName>
        <fullName evidence="8">Cobalt ECF transporter T component CbiQ</fullName>
    </submittedName>
</protein>
<keyword evidence="3 7" id="KW-0812">Transmembrane</keyword>
<keyword evidence="9" id="KW-1185">Reference proteome</keyword>
<feature type="compositionally biased region" description="Basic residues" evidence="6">
    <location>
        <begin position="229"/>
        <end position="238"/>
    </location>
</feature>
<dbReference type="GO" id="GO:0006824">
    <property type="term" value="P:cobalt ion transport"/>
    <property type="evidence" value="ECO:0007669"/>
    <property type="project" value="InterPro"/>
</dbReference>
<name>A0A7G5BZ62_9BACL</name>
<dbReference type="InterPro" id="IPR051611">
    <property type="entry name" value="ECF_transporter_component"/>
</dbReference>
<feature type="transmembrane region" description="Helical" evidence="7">
    <location>
        <begin position="143"/>
        <end position="161"/>
    </location>
</feature>
<dbReference type="PANTHER" id="PTHR34857:SF2">
    <property type="entry name" value="SLL0384 PROTEIN"/>
    <property type="match status" value="1"/>
</dbReference>
<gene>
    <name evidence="8" type="primary">cbiQ</name>
    <name evidence="8" type="ORF">FPL14_14365</name>
</gene>
<evidence type="ECO:0000256" key="2">
    <source>
        <dbReference type="ARBA" id="ARBA00022475"/>
    </source>
</evidence>
<feature type="transmembrane region" description="Helical" evidence="7">
    <location>
        <begin position="107"/>
        <end position="136"/>
    </location>
</feature>
<evidence type="ECO:0000313" key="9">
    <source>
        <dbReference type="Proteomes" id="UP000515679"/>
    </source>
</evidence>
<dbReference type="NCBIfam" id="TIGR02454">
    <property type="entry name" value="ECF_T_CbiQ"/>
    <property type="match status" value="1"/>
</dbReference>
<keyword evidence="5 7" id="KW-0472">Membrane</keyword>
<dbReference type="EMBL" id="CP041969">
    <property type="protein sequence ID" value="QMV42246.1"/>
    <property type="molecule type" value="Genomic_DNA"/>
</dbReference>
<feature type="region of interest" description="Disordered" evidence="6">
    <location>
        <begin position="225"/>
        <end position="266"/>
    </location>
</feature>
<keyword evidence="4 7" id="KW-1133">Transmembrane helix</keyword>
<organism evidence="8 9">
    <name type="scientific">Cohnella cholangitidis</name>
    <dbReference type="NCBI Taxonomy" id="2598458"/>
    <lineage>
        <taxon>Bacteria</taxon>
        <taxon>Bacillati</taxon>
        <taxon>Bacillota</taxon>
        <taxon>Bacilli</taxon>
        <taxon>Bacillales</taxon>
        <taxon>Paenibacillaceae</taxon>
        <taxon>Cohnella</taxon>
    </lineage>
</organism>
<dbReference type="Pfam" id="PF02361">
    <property type="entry name" value="CbiQ"/>
    <property type="match status" value="1"/>
</dbReference>
<sequence length="266" mass="29854">MAMGKAIITLHENEELNPLIAKPSHRLWTVLVLLGATVAVERSSILIAGAGAFLLLSLWCGISIRTILGRLLLLLPFGAGAAIFIPFHTEGTPVIEWWGYAATEEGIQRAAVILLKLVNANLLLTYLLTVTPLFVLLRSLRSVGIPAVLLELILLMMRYFFLLKDEALSMVKAQRARGMSFKGWLWNSRAYKRFGELAGVLFLRAYERSKRIYIAMSARGGLEGEKVMGKKKRRKSRRSPFPLQVRRRYLPPRLEGSVLPTGKSRR</sequence>
<dbReference type="PANTHER" id="PTHR34857">
    <property type="entry name" value="SLL0384 PROTEIN"/>
    <property type="match status" value="1"/>
</dbReference>
<dbReference type="GO" id="GO:0043190">
    <property type="term" value="C:ATP-binding cassette (ABC) transporter complex"/>
    <property type="evidence" value="ECO:0007669"/>
    <property type="project" value="InterPro"/>
</dbReference>
<accession>A0A7G5BZ62</accession>
<proteinExistence type="predicted"/>
<reference evidence="8 9" key="1">
    <citation type="submission" date="2019-07" db="EMBL/GenBank/DDBJ databases">
        <authorList>
            <person name="Kim J.K."/>
            <person name="Cheong H.-M."/>
            <person name="Choi Y."/>
            <person name="Hwang K.J."/>
            <person name="Lee S."/>
            <person name="Choi C."/>
        </authorList>
    </citation>
    <scope>NUCLEOTIDE SEQUENCE [LARGE SCALE GENOMIC DNA]</scope>
    <source>
        <strain evidence="8 9">KS 22</strain>
    </source>
</reference>
<dbReference type="InterPro" id="IPR003339">
    <property type="entry name" value="ABC/ECF_trnsptr_transmembrane"/>
</dbReference>
<dbReference type="Proteomes" id="UP000515679">
    <property type="component" value="Chromosome"/>
</dbReference>
<evidence type="ECO:0000256" key="4">
    <source>
        <dbReference type="ARBA" id="ARBA00022989"/>
    </source>
</evidence>
<comment type="subcellular location">
    <subcellularLocation>
        <location evidence="1">Cell membrane</location>
        <topology evidence="1">Multi-pass membrane protein</topology>
    </subcellularLocation>
</comment>
<dbReference type="InterPro" id="IPR012809">
    <property type="entry name" value="ECF_CbiQ"/>
</dbReference>
<evidence type="ECO:0000256" key="3">
    <source>
        <dbReference type="ARBA" id="ARBA00022692"/>
    </source>
</evidence>
<evidence type="ECO:0000256" key="5">
    <source>
        <dbReference type="ARBA" id="ARBA00023136"/>
    </source>
</evidence>